<protein>
    <submittedName>
        <fullName evidence="1">Uncharacterized protein</fullName>
    </submittedName>
</protein>
<evidence type="ECO:0000313" key="1">
    <source>
        <dbReference type="EMBL" id="VEL31941.1"/>
    </source>
</evidence>
<gene>
    <name evidence="1" type="ORF">PXEA_LOCUS25381</name>
</gene>
<keyword evidence="2" id="KW-1185">Reference proteome</keyword>
<dbReference type="AlphaFoldDB" id="A0A3S5CLZ8"/>
<accession>A0A3S5CLZ8</accession>
<evidence type="ECO:0000313" key="2">
    <source>
        <dbReference type="Proteomes" id="UP000784294"/>
    </source>
</evidence>
<sequence>MVEHELFVNNWNDICTRILASDSKKSKLRIIQIAVHVALRYGGSVAVVKAALNDLVIELIRNQMQNPRLGLFKDTSNLIFDLLNNVSSWNTSKNMLARPCEIQKGSGDIVCFSGQASAVISPSLLLEIFVNSSPLFDVDLSPSSPKLCQVLVLETNLTYVLVSSITYIFFACVAEIM</sequence>
<proteinExistence type="predicted"/>
<reference evidence="1" key="1">
    <citation type="submission" date="2018-11" db="EMBL/GenBank/DDBJ databases">
        <authorList>
            <consortium name="Pathogen Informatics"/>
        </authorList>
    </citation>
    <scope>NUCLEOTIDE SEQUENCE</scope>
</reference>
<dbReference type="Proteomes" id="UP000784294">
    <property type="component" value="Unassembled WGS sequence"/>
</dbReference>
<organism evidence="1 2">
    <name type="scientific">Protopolystoma xenopodis</name>
    <dbReference type="NCBI Taxonomy" id="117903"/>
    <lineage>
        <taxon>Eukaryota</taxon>
        <taxon>Metazoa</taxon>
        <taxon>Spiralia</taxon>
        <taxon>Lophotrochozoa</taxon>
        <taxon>Platyhelminthes</taxon>
        <taxon>Monogenea</taxon>
        <taxon>Polyopisthocotylea</taxon>
        <taxon>Polystomatidea</taxon>
        <taxon>Polystomatidae</taxon>
        <taxon>Protopolystoma</taxon>
    </lineage>
</organism>
<dbReference type="EMBL" id="CAAALY010128259">
    <property type="protein sequence ID" value="VEL31941.1"/>
    <property type="molecule type" value="Genomic_DNA"/>
</dbReference>
<name>A0A3S5CLZ8_9PLAT</name>
<comment type="caution">
    <text evidence="1">The sequence shown here is derived from an EMBL/GenBank/DDBJ whole genome shotgun (WGS) entry which is preliminary data.</text>
</comment>